<dbReference type="EMBL" id="SNWF01000004">
    <property type="protein sequence ID" value="TDN94200.1"/>
    <property type="molecule type" value="Genomic_DNA"/>
</dbReference>
<sequence>MRSVSFIGLNDIQLLHCGEEYFPAMIEAFDAAQSEIYLETYIFSADETAEKIKAALVRAVQRGVMVNVTTDWIGTGNQASRTLQREFDATGVEHRSFNPWFVRGIARMHKKLCVVDRTVAFLGGVNIVDDMHGDDDHGITLPAPRWDFGVRIVGPLVATIHWEMAVSWARLGNLSLRTRWATFREQQSRKSTDAREPIVAGLVVRDNLRNRRTIQNAYLKALGGARESALLANPYFAPGRKLRKALSSAALRGVDVTLLLGVGQYRFQDVIARSFYPKLLKAGVKIVEYKKTQLHGKVAVVDDQWATVGSSNYDGFSLFVNQEANVVVIDAGFAEQLRAHIERGVADGVAVDLSEFDKIPWYKRAFYHFAYFIYKNLLRLITWGRSAE</sequence>
<dbReference type="GO" id="GO:0008808">
    <property type="term" value="F:cardiolipin synthase activity"/>
    <property type="evidence" value="ECO:0007669"/>
    <property type="project" value="InterPro"/>
</dbReference>
<dbReference type="GO" id="GO:0032049">
    <property type="term" value="P:cardiolipin biosynthetic process"/>
    <property type="evidence" value="ECO:0007669"/>
    <property type="project" value="InterPro"/>
</dbReference>
<dbReference type="InterPro" id="IPR025202">
    <property type="entry name" value="PLD-like_dom"/>
</dbReference>
<proteinExistence type="inferred from homology"/>
<keyword evidence="1" id="KW-1003">Cell membrane</keyword>
<evidence type="ECO:0000313" key="3">
    <source>
        <dbReference type="EMBL" id="TDN94200.1"/>
    </source>
</evidence>
<keyword evidence="4" id="KW-1185">Reference proteome</keyword>
<comment type="subcellular location">
    <subcellularLocation>
        <location evidence="1">Cell membrane</location>
        <topology evidence="1">Peripheral membrane protein</topology>
    </subcellularLocation>
</comment>
<dbReference type="HAMAP" id="MF_01917">
    <property type="entry name" value="Cardiolipin_synth_ClsB"/>
    <property type="match status" value="1"/>
</dbReference>
<accession>A0A4R6GIG6</accession>
<dbReference type="PANTHER" id="PTHR21248">
    <property type="entry name" value="CARDIOLIPIN SYNTHASE"/>
    <property type="match status" value="1"/>
</dbReference>
<keyword evidence="1" id="KW-1208">Phospholipid metabolism</keyword>
<gene>
    <name evidence="1" type="primary">clsB</name>
    <name evidence="3" type="ORF">EV677_0742</name>
</gene>
<dbReference type="RefSeq" id="WP_112990840.1">
    <property type="nucleotide sequence ID" value="NZ_PTLZ01000001.1"/>
</dbReference>
<feature type="active site" evidence="1">
    <location>
        <position position="295"/>
    </location>
</feature>
<feature type="active site" evidence="1">
    <location>
        <position position="116"/>
    </location>
</feature>
<dbReference type="Gene3D" id="3.30.870.10">
    <property type="entry name" value="Endonuclease Chain A"/>
    <property type="match status" value="2"/>
</dbReference>
<dbReference type="InterPro" id="IPR001736">
    <property type="entry name" value="PLipase_D/transphosphatidylase"/>
</dbReference>
<dbReference type="EC" id="2.7.8.-" evidence="1"/>
<feature type="domain" description="PLD phosphodiesterase" evidence="2">
    <location>
        <begin position="104"/>
        <end position="131"/>
    </location>
</feature>
<dbReference type="CDD" id="cd09159">
    <property type="entry name" value="PLDc_ybhO_like_2"/>
    <property type="match status" value="1"/>
</dbReference>
<dbReference type="PANTHER" id="PTHR21248:SF22">
    <property type="entry name" value="PHOSPHOLIPASE D"/>
    <property type="match status" value="1"/>
</dbReference>
<dbReference type="PROSITE" id="PS50035">
    <property type="entry name" value="PLD"/>
    <property type="match status" value="2"/>
</dbReference>
<dbReference type="SMART" id="SM00155">
    <property type="entry name" value="PLDc"/>
    <property type="match status" value="2"/>
</dbReference>
<feature type="active site" evidence="1">
    <location>
        <position position="109"/>
    </location>
</feature>
<keyword evidence="1" id="KW-0808">Transferase</keyword>
<comment type="caution">
    <text evidence="3">The sequence shown here is derived from an EMBL/GenBank/DDBJ whole genome shotgun (WGS) entry which is preliminary data.</text>
</comment>
<keyword evidence="1" id="KW-0444">Lipid biosynthesis</keyword>
<comment type="catalytic activity">
    <reaction evidence="1">
        <text>2 a 1,2-diacyl-sn-glycero-3-phospho-(1'-sn-glycerol) = a cardiolipin + glycerol</text>
        <dbReference type="Rhea" id="RHEA:31451"/>
        <dbReference type="ChEBI" id="CHEBI:17754"/>
        <dbReference type="ChEBI" id="CHEBI:62237"/>
        <dbReference type="ChEBI" id="CHEBI:64716"/>
    </reaction>
</comment>
<dbReference type="Pfam" id="PF13091">
    <property type="entry name" value="PLDc_2"/>
    <property type="match status" value="2"/>
</dbReference>
<dbReference type="SUPFAM" id="SSF56024">
    <property type="entry name" value="Phospholipase D/nuclease"/>
    <property type="match status" value="2"/>
</dbReference>
<evidence type="ECO:0000313" key="4">
    <source>
        <dbReference type="Proteomes" id="UP000294737"/>
    </source>
</evidence>
<evidence type="ECO:0000259" key="2">
    <source>
        <dbReference type="PROSITE" id="PS50035"/>
    </source>
</evidence>
<protein>
    <recommendedName>
        <fullName evidence="1">Cardiolipin synthase B</fullName>
        <shortName evidence="1">CL synthase</shortName>
        <ecNumber evidence="1">2.7.8.-</ecNumber>
    </recommendedName>
</protein>
<reference evidence="3 4" key="1">
    <citation type="submission" date="2019-03" db="EMBL/GenBank/DDBJ databases">
        <title>Genomic Encyclopedia of Type Strains, Phase IV (KMG-IV): sequencing the most valuable type-strain genomes for metagenomic binning, comparative biology and taxonomic classification.</title>
        <authorList>
            <person name="Goeker M."/>
        </authorList>
    </citation>
    <scope>NUCLEOTIDE SEQUENCE [LARGE SCALE GENOMIC DNA]</scope>
    <source>
        <strain evidence="3 4">DSM 18555</strain>
    </source>
</reference>
<dbReference type="OrthoDB" id="9762009at2"/>
<organism evidence="3 4">
    <name type="scientific">Herminiimonas fonticola</name>
    <dbReference type="NCBI Taxonomy" id="303380"/>
    <lineage>
        <taxon>Bacteria</taxon>
        <taxon>Pseudomonadati</taxon>
        <taxon>Pseudomonadota</taxon>
        <taxon>Betaproteobacteria</taxon>
        <taxon>Burkholderiales</taxon>
        <taxon>Oxalobacteraceae</taxon>
        <taxon>Herminiimonas</taxon>
    </lineage>
</organism>
<keyword evidence="1" id="KW-0472">Membrane</keyword>
<feature type="active site" evidence="1">
    <location>
        <position position="297"/>
    </location>
</feature>
<feature type="active site" evidence="1">
    <location>
        <position position="111"/>
    </location>
</feature>
<dbReference type="GO" id="GO:0005886">
    <property type="term" value="C:plasma membrane"/>
    <property type="evidence" value="ECO:0007669"/>
    <property type="project" value="UniProtKB-SubCell"/>
</dbReference>
<feature type="domain" description="PLD phosphodiesterase" evidence="2">
    <location>
        <begin position="290"/>
        <end position="317"/>
    </location>
</feature>
<keyword evidence="1" id="KW-0594">Phospholipid biosynthesis</keyword>
<dbReference type="InterPro" id="IPR030872">
    <property type="entry name" value="Cardiolipin_synth_ClsB"/>
</dbReference>
<evidence type="ECO:0000256" key="1">
    <source>
        <dbReference type="HAMAP-Rule" id="MF_01917"/>
    </source>
</evidence>
<comment type="similarity">
    <text evidence="1">Belongs to the phospholipase D family. Cardiolipin synthase subfamily. ClsB sub-subfamily.</text>
</comment>
<dbReference type="CDD" id="cd09110">
    <property type="entry name" value="PLDc_CLS_1"/>
    <property type="match status" value="1"/>
</dbReference>
<dbReference type="Proteomes" id="UP000294737">
    <property type="component" value="Unassembled WGS sequence"/>
</dbReference>
<dbReference type="AlphaFoldDB" id="A0A4R6GIG6"/>
<name>A0A4R6GIG6_9BURK</name>
<feature type="active site" evidence="1">
    <location>
        <position position="302"/>
    </location>
</feature>
<keyword evidence="1" id="KW-0443">Lipid metabolism</keyword>
<comment type="function">
    <text evidence="1">Catalyzes the phosphatidyl group transfer from one phosphatidylglycerol molecule to another to form cardiolipin (CL) (diphosphatidylglycerol) and glycerol.</text>
</comment>